<dbReference type="FunFam" id="1.10.10.10:FF:000001">
    <property type="entry name" value="LysR family transcriptional regulator"/>
    <property type="match status" value="1"/>
</dbReference>
<dbReference type="InterPro" id="IPR005119">
    <property type="entry name" value="LysR_subst-bd"/>
</dbReference>
<name>A0A5C1YNZ4_9PROT</name>
<dbReference type="GO" id="GO:0003677">
    <property type="term" value="F:DNA binding"/>
    <property type="evidence" value="ECO:0007669"/>
    <property type="project" value="UniProtKB-KW"/>
</dbReference>
<feature type="domain" description="HTH lysR-type" evidence="6">
    <location>
        <begin position="1"/>
        <end position="59"/>
    </location>
</feature>
<keyword evidence="8" id="KW-1185">Reference proteome</keyword>
<dbReference type="KEGG" id="acek:FLP30_05455"/>
<dbReference type="EMBL" id="CP043506">
    <property type="protein sequence ID" value="QEO17245.1"/>
    <property type="molecule type" value="Genomic_DNA"/>
</dbReference>
<dbReference type="AlphaFoldDB" id="A0A5C1YNZ4"/>
<dbReference type="Gene3D" id="1.10.10.10">
    <property type="entry name" value="Winged helix-like DNA-binding domain superfamily/Winged helix DNA-binding domain"/>
    <property type="match status" value="1"/>
</dbReference>
<dbReference type="InterPro" id="IPR000847">
    <property type="entry name" value="LysR_HTH_N"/>
</dbReference>
<dbReference type="GO" id="GO:0003700">
    <property type="term" value="F:DNA-binding transcription factor activity"/>
    <property type="evidence" value="ECO:0007669"/>
    <property type="project" value="InterPro"/>
</dbReference>
<dbReference type="OrthoDB" id="9812435at2"/>
<dbReference type="InterPro" id="IPR058163">
    <property type="entry name" value="LysR-type_TF_proteobact-type"/>
</dbReference>
<evidence type="ECO:0000256" key="5">
    <source>
        <dbReference type="SAM" id="MobiDB-lite"/>
    </source>
</evidence>
<dbReference type="Gene3D" id="3.40.190.290">
    <property type="match status" value="1"/>
</dbReference>
<evidence type="ECO:0000256" key="3">
    <source>
        <dbReference type="ARBA" id="ARBA00023125"/>
    </source>
</evidence>
<organism evidence="7 8">
    <name type="scientific">Acetobacter vaccinii</name>
    <dbReference type="NCBI Taxonomy" id="2592655"/>
    <lineage>
        <taxon>Bacteria</taxon>
        <taxon>Pseudomonadati</taxon>
        <taxon>Pseudomonadota</taxon>
        <taxon>Alphaproteobacteria</taxon>
        <taxon>Acetobacterales</taxon>
        <taxon>Acetobacteraceae</taxon>
        <taxon>Acetobacter</taxon>
    </lineage>
</organism>
<protein>
    <submittedName>
        <fullName evidence="7">LysR family transcriptional regulator</fullName>
    </submittedName>
</protein>
<keyword evidence="2" id="KW-0805">Transcription regulation</keyword>
<evidence type="ECO:0000256" key="1">
    <source>
        <dbReference type="ARBA" id="ARBA00009437"/>
    </source>
</evidence>
<dbReference type="InterPro" id="IPR036388">
    <property type="entry name" value="WH-like_DNA-bd_sf"/>
</dbReference>
<proteinExistence type="inferred from homology"/>
<sequence>MDLLSALHSFVRVAATGSFSAVSRETGVSQPTISRHIALLEAHYGTTLFARTTRSLTMTEDGRSLLPHAYEVLGILETAENVLGRRRASVSGLVRVGVTTAFGLFLSRRLGALLDRHPDLSVDIVMRDGFGDLVEEGLDLAVRVGDIAEGSLIARKLGVVRKWLVASPAFLRRYKVSDHPRDLMEYPAVAYNYGTSWLDWNFERDGEESVIAPSAVLRANSSEAALYAAEAGIGMALLPAFQVRDAVENGRLVRLFPDWNIPSMPFHAVHTGPRTLPLRTRTVLDFLVEISAELLRDNTPPAASPPKGHGGGGEGAPIPAGVAEGKAL</sequence>
<dbReference type="Pfam" id="PF00126">
    <property type="entry name" value="HTH_1"/>
    <property type="match status" value="1"/>
</dbReference>
<feature type="region of interest" description="Disordered" evidence="5">
    <location>
        <begin position="297"/>
        <end position="328"/>
    </location>
</feature>
<dbReference type="SUPFAM" id="SSF53850">
    <property type="entry name" value="Periplasmic binding protein-like II"/>
    <property type="match status" value="1"/>
</dbReference>
<dbReference type="Pfam" id="PF03466">
    <property type="entry name" value="LysR_substrate"/>
    <property type="match status" value="1"/>
</dbReference>
<evidence type="ECO:0000256" key="4">
    <source>
        <dbReference type="ARBA" id="ARBA00023163"/>
    </source>
</evidence>
<feature type="compositionally biased region" description="Low complexity" evidence="5">
    <location>
        <begin position="316"/>
        <end position="328"/>
    </location>
</feature>
<dbReference type="PRINTS" id="PR00039">
    <property type="entry name" value="HTHLYSR"/>
</dbReference>
<comment type="similarity">
    <text evidence="1">Belongs to the LysR transcriptional regulatory family.</text>
</comment>
<keyword evidence="3" id="KW-0238">DNA-binding</keyword>
<dbReference type="InterPro" id="IPR036390">
    <property type="entry name" value="WH_DNA-bd_sf"/>
</dbReference>
<dbReference type="Proteomes" id="UP000324536">
    <property type="component" value="Chromosome"/>
</dbReference>
<gene>
    <name evidence="7" type="ORF">FLP30_05455</name>
</gene>
<evidence type="ECO:0000256" key="2">
    <source>
        <dbReference type="ARBA" id="ARBA00023015"/>
    </source>
</evidence>
<accession>A0A5C1YNZ4</accession>
<reference evidence="7 8" key="1">
    <citation type="submission" date="2019-09" db="EMBL/GenBank/DDBJ databases">
        <title>Genome sequencing of strain KACC 21233.</title>
        <authorList>
            <person name="Heo J."/>
            <person name="Kim S.-J."/>
            <person name="Kim J.-S."/>
            <person name="Hong S.-B."/>
            <person name="Kwon S.-W."/>
        </authorList>
    </citation>
    <scope>NUCLEOTIDE SEQUENCE [LARGE SCALE GENOMIC DNA]</scope>
    <source>
        <strain evidence="7 8">KACC 21233</strain>
    </source>
</reference>
<evidence type="ECO:0000259" key="6">
    <source>
        <dbReference type="PROSITE" id="PS50931"/>
    </source>
</evidence>
<evidence type="ECO:0000313" key="8">
    <source>
        <dbReference type="Proteomes" id="UP000324536"/>
    </source>
</evidence>
<dbReference type="PANTHER" id="PTHR30537">
    <property type="entry name" value="HTH-TYPE TRANSCRIPTIONAL REGULATOR"/>
    <property type="match status" value="1"/>
</dbReference>
<keyword evidence="4" id="KW-0804">Transcription</keyword>
<dbReference type="PROSITE" id="PS50931">
    <property type="entry name" value="HTH_LYSR"/>
    <property type="match status" value="1"/>
</dbReference>
<dbReference type="CDD" id="cd08422">
    <property type="entry name" value="PBP2_CrgA_like"/>
    <property type="match status" value="1"/>
</dbReference>
<dbReference type="SUPFAM" id="SSF46785">
    <property type="entry name" value="Winged helix' DNA-binding domain"/>
    <property type="match status" value="1"/>
</dbReference>
<dbReference type="PANTHER" id="PTHR30537:SF5">
    <property type="entry name" value="HTH-TYPE TRANSCRIPTIONAL ACTIVATOR TTDR-RELATED"/>
    <property type="match status" value="1"/>
</dbReference>
<evidence type="ECO:0000313" key="7">
    <source>
        <dbReference type="EMBL" id="QEO17245.1"/>
    </source>
</evidence>